<dbReference type="InterPro" id="IPR000534">
    <property type="entry name" value="Semialdehyde_DH_NAD-bd"/>
</dbReference>
<keyword evidence="2 7" id="KW-0055">Arginine biosynthesis</keyword>
<comment type="pathway">
    <text evidence="1 7">Amino-acid biosynthesis; L-arginine biosynthesis; N(2)-acetyl-L-ornithine from L-glutamate: step 3/4.</text>
</comment>
<evidence type="ECO:0000259" key="9">
    <source>
        <dbReference type="SMART" id="SM00859"/>
    </source>
</evidence>
<dbReference type="InterPro" id="IPR023013">
    <property type="entry name" value="AGPR_AS"/>
</dbReference>
<evidence type="ECO:0000256" key="6">
    <source>
        <dbReference type="ARBA" id="ARBA00050557"/>
    </source>
</evidence>
<dbReference type="EC" id="1.2.1.38" evidence="7"/>
<feature type="domain" description="Semialdehyde dehydrogenase NAD-binding" evidence="9">
    <location>
        <begin position="3"/>
        <end position="147"/>
    </location>
</feature>
<dbReference type="KEGG" id="smaa:IT774_15105"/>
<dbReference type="InterPro" id="IPR000706">
    <property type="entry name" value="AGPR_type-1"/>
</dbReference>
<dbReference type="Gene3D" id="3.30.360.10">
    <property type="entry name" value="Dihydrodipicolinate Reductase, domain 2"/>
    <property type="match status" value="1"/>
</dbReference>
<dbReference type="CDD" id="cd17895">
    <property type="entry name" value="AGPR_1_N"/>
    <property type="match status" value="1"/>
</dbReference>
<dbReference type="SUPFAM" id="SSF55347">
    <property type="entry name" value="Glyceraldehyde-3-phosphate dehydrogenase-like, C-terminal domain"/>
    <property type="match status" value="1"/>
</dbReference>
<dbReference type="EMBL" id="CP064795">
    <property type="protein sequence ID" value="QPG05407.1"/>
    <property type="molecule type" value="Genomic_DNA"/>
</dbReference>
<dbReference type="PANTHER" id="PTHR32338">
    <property type="entry name" value="N-ACETYL-GAMMA-GLUTAMYL-PHOSPHATE REDUCTASE, CHLOROPLASTIC-RELATED-RELATED"/>
    <property type="match status" value="1"/>
</dbReference>
<comment type="catalytic activity">
    <reaction evidence="6 7">
        <text>N-acetyl-L-glutamate 5-semialdehyde + phosphate + NADP(+) = N-acetyl-L-glutamyl 5-phosphate + NADPH + H(+)</text>
        <dbReference type="Rhea" id="RHEA:21588"/>
        <dbReference type="ChEBI" id="CHEBI:15378"/>
        <dbReference type="ChEBI" id="CHEBI:29123"/>
        <dbReference type="ChEBI" id="CHEBI:43474"/>
        <dbReference type="ChEBI" id="CHEBI:57783"/>
        <dbReference type="ChEBI" id="CHEBI:57936"/>
        <dbReference type="ChEBI" id="CHEBI:58349"/>
        <dbReference type="EC" id="1.2.1.38"/>
    </reaction>
</comment>
<evidence type="ECO:0000313" key="10">
    <source>
        <dbReference type="EMBL" id="QPG05407.1"/>
    </source>
</evidence>
<dbReference type="GO" id="GO:0003942">
    <property type="term" value="F:N-acetyl-gamma-glutamyl-phosphate reductase activity"/>
    <property type="evidence" value="ECO:0007669"/>
    <property type="project" value="UniProtKB-UniRule"/>
</dbReference>
<proteinExistence type="inferred from homology"/>
<comment type="function">
    <text evidence="7">Catalyzes the NADPH-dependent reduction of N-acetyl-5-glutamyl phosphate to yield N-acetyl-L-glutamate 5-semialdehyde.</text>
</comment>
<reference evidence="10 11" key="1">
    <citation type="submission" date="2020-11" db="EMBL/GenBank/DDBJ databases">
        <title>Complete genome sequence for Salinimonas sp. strain G2-b.</title>
        <authorList>
            <person name="Park S.-J."/>
        </authorList>
    </citation>
    <scope>NUCLEOTIDE SEQUENCE [LARGE SCALE GENOMIC DNA]</scope>
    <source>
        <strain evidence="10 11">G2-b</strain>
    </source>
</reference>
<dbReference type="GO" id="GO:0051287">
    <property type="term" value="F:NAD binding"/>
    <property type="evidence" value="ECO:0007669"/>
    <property type="project" value="InterPro"/>
</dbReference>
<comment type="subcellular location">
    <subcellularLocation>
        <location evidence="7">Cytoplasm</location>
    </subcellularLocation>
</comment>
<keyword evidence="7" id="KW-0963">Cytoplasm</keyword>
<evidence type="ECO:0000256" key="5">
    <source>
        <dbReference type="ARBA" id="ARBA00023002"/>
    </source>
</evidence>
<evidence type="ECO:0000256" key="8">
    <source>
        <dbReference type="PROSITE-ProRule" id="PRU10010"/>
    </source>
</evidence>
<gene>
    <name evidence="7 10" type="primary">argC</name>
    <name evidence="10" type="ORF">IT774_15105</name>
</gene>
<dbReference type="GO" id="GO:0005737">
    <property type="term" value="C:cytoplasm"/>
    <property type="evidence" value="ECO:0007669"/>
    <property type="project" value="UniProtKB-SubCell"/>
</dbReference>
<protein>
    <recommendedName>
        <fullName evidence="7">N-acetyl-gamma-glutamyl-phosphate reductase</fullName>
        <shortName evidence="7">AGPR</shortName>
        <ecNumber evidence="7">1.2.1.38</ecNumber>
    </recommendedName>
    <alternativeName>
        <fullName evidence="7">N-acetyl-glutamate semialdehyde dehydrogenase</fullName>
        <shortName evidence="7">NAGSA dehydrogenase</shortName>
    </alternativeName>
</protein>
<dbReference type="Pfam" id="PF22698">
    <property type="entry name" value="Semialdhyde_dhC_1"/>
    <property type="match status" value="1"/>
</dbReference>
<sequence length="338" mass="36024">MLDVCVIGASGYTGAQLVELLLGHSEVQLNRVFVSAASADAGKPIGTLHGRLASSRLTLEALDEASLAMLADTMDIIFLATPHEASHQWMDQLSGGKARVLDLSGAFRLQDIQAFEQYYGFAHTSPEALSKTVYGLAEWYPQKISKANVVAVPGCYPTASLCALKPLTAQNLLDPAHRPVINAVSGVSGAGRKAALANSFCEVSLQSYGVLGHRHTPEIEAYCGVPVIFTPHLGNFKRGILATITVKLANGVGAAMLQQAYQQAYQDHPLVRLRNSWPKLDDVVHTPFVDLHFKADPESGYAVISAAIDNVMKGAASQAIQCLNLMIGQPAAKGLIPL</sequence>
<keyword evidence="3 7" id="KW-0028">Amino-acid biosynthesis</keyword>
<dbReference type="InterPro" id="IPR058924">
    <property type="entry name" value="AGPR_dimerisation_dom"/>
</dbReference>
<dbReference type="InterPro" id="IPR036291">
    <property type="entry name" value="NAD(P)-bd_dom_sf"/>
</dbReference>
<dbReference type="CDD" id="cd23934">
    <property type="entry name" value="AGPR_1_C"/>
    <property type="match status" value="1"/>
</dbReference>
<evidence type="ECO:0000256" key="4">
    <source>
        <dbReference type="ARBA" id="ARBA00022857"/>
    </source>
</evidence>
<keyword evidence="4 7" id="KW-0521">NADP</keyword>
<keyword evidence="5 7" id="KW-0560">Oxidoreductase</keyword>
<dbReference type="HAMAP" id="MF_00150">
    <property type="entry name" value="ArgC_type1"/>
    <property type="match status" value="1"/>
</dbReference>
<dbReference type="FunFam" id="3.30.360.10:FF:000014">
    <property type="entry name" value="N-acetyl-gamma-glutamyl-phosphate reductase"/>
    <property type="match status" value="1"/>
</dbReference>
<keyword evidence="11" id="KW-1185">Reference proteome</keyword>
<organism evidence="10 11">
    <name type="scientific">Salinimonas marina</name>
    <dbReference type="NCBI Taxonomy" id="2785918"/>
    <lineage>
        <taxon>Bacteria</taxon>
        <taxon>Pseudomonadati</taxon>
        <taxon>Pseudomonadota</taxon>
        <taxon>Gammaproteobacteria</taxon>
        <taxon>Alteromonadales</taxon>
        <taxon>Alteromonadaceae</taxon>
        <taxon>Alteromonas/Salinimonas group</taxon>
        <taxon>Salinimonas</taxon>
    </lineage>
</organism>
<dbReference type="GO" id="GO:0006526">
    <property type="term" value="P:L-arginine biosynthetic process"/>
    <property type="evidence" value="ECO:0007669"/>
    <property type="project" value="UniProtKB-UniRule"/>
</dbReference>
<dbReference type="PANTHER" id="PTHR32338:SF10">
    <property type="entry name" value="N-ACETYL-GAMMA-GLUTAMYL-PHOSPHATE REDUCTASE, CHLOROPLASTIC-RELATED"/>
    <property type="match status" value="1"/>
</dbReference>
<dbReference type="PROSITE" id="PS01224">
    <property type="entry name" value="ARGC"/>
    <property type="match status" value="1"/>
</dbReference>
<dbReference type="GO" id="GO:0070401">
    <property type="term" value="F:NADP+ binding"/>
    <property type="evidence" value="ECO:0007669"/>
    <property type="project" value="InterPro"/>
</dbReference>
<dbReference type="SUPFAM" id="SSF51735">
    <property type="entry name" value="NAD(P)-binding Rossmann-fold domains"/>
    <property type="match status" value="1"/>
</dbReference>
<feature type="active site" evidence="7 8">
    <location>
        <position position="155"/>
    </location>
</feature>
<dbReference type="SMART" id="SM00859">
    <property type="entry name" value="Semialdhyde_dh"/>
    <property type="match status" value="1"/>
</dbReference>
<evidence type="ECO:0000256" key="1">
    <source>
        <dbReference type="ARBA" id="ARBA00004862"/>
    </source>
</evidence>
<evidence type="ECO:0000256" key="7">
    <source>
        <dbReference type="HAMAP-Rule" id="MF_00150"/>
    </source>
</evidence>
<dbReference type="AlphaFoldDB" id="A0A7S9HD01"/>
<evidence type="ECO:0000256" key="3">
    <source>
        <dbReference type="ARBA" id="ARBA00022605"/>
    </source>
</evidence>
<dbReference type="Pfam" id="PF01118">
    <property type="entry name" value="Semialdhyde_dh"/>
    <property type="match status" value="1"/>
</dbReference>
<accession>A0A7S9HD01</accession>
<dbReference type="RefSeq" id="WP_195810497.1">
    <property type="nucleotide sequence ID" value="NZ_CP064795.1"/>
</dbReference>
<evidence type="ECO:0000256" key="2">
    <source>
        <dbReference type="ARBA" id="ARBA00022571"/>
    </source>
</evidence>
<dbReference type="Proteomes" id="UP000595095">
    <property type="component" value="Chromosome"/>
</dbReference>
<comment type="similarity">
    <text evidence="7">Belongs to the NAGSA dehydrogenase family. Type 1 subfamily.</text>
</comment>
<dbReference type="UniPathway" id="UPA00068">
    <property type="reaction ID" value="UER00108"/>
</dbReference>
<dbReference type="Gene3D" id="3.40.50.720">
    <property type="entry name" value="NAD(P)-binding Rossmann-like Domain"/>
    <property type="match status" value="1"/>
</dbReference>
<name>A0A7S9HD01_9ALTE</name>
<dbReference type="InterPro" id="IPR050085">
    <property type="entry name" value="AGPR"/>
</dbReference>
<evidence type="ECO:0000313" key="11">
    <source>
        <dbReference type="Proteomes" id="UP000595095"/>
    </source>
</evidence>
<dbReference type="NCBIfam" id="TIGR01850">
    <property type="entry name" value="argC"/>
    <property type="match status" value="1"/>
</dbReference>